<sequence>MDLIDQVEAWMREVSPGLSIVINAILEIDLVNIQYFYGDSNRYRATNVGFGITYTLPIIISVLSCRPSSLILVENPEAYLYPRGKAKMGELLALAASCGIQVVIETHSAHILYGIRLAVHRRKINYEDVQLHYFQRQEIGTNKVLTEVGSPHNIDKYRRIDRWTDGFFDKMGKDIMELMYMQLLINENQFIGQAKDSYDADALMEVLLAKNQELEPIQGEKQILDYS</sequence>
<dbReference type="eggNOG" id="COG4938">
    <property type="taxonomic scope" value="Bacteria"/>
</dbReference>
<feature type="domain" description="DUF3696" evidence="1">
    <location>
        <begin position="124"/>
        <end position="178"/>
    </location>
</feature>
<dbReference type="InterPro" id="IPR022532">
    <property type="entry name" value="DUF3696"/>
</dbReference>
<evidence type="ECO:0000313" key="4">
    <source>
        <dbReference type="Proteomes" id="UP000001511"/>
    </source>
</evidence>
<dbReference type="InterPro" id="IPR051396">
    <property type="entry name" value="Bact_Antivir_Def_Nuclease"/>
</dbReference>
<keyword evidence="4" id="KW-1185">Reference proteome</keyword>
<reference evidence="3 4" key="1">
    <citation type="journal article" date="2010" name="PLoS ONE">
        <title>Genome erosion in a nitrogen-fixing vertically transmitted endosymbiotic multicellular cyanobacterium.</title>
        <authorList>
            <person name="Ran L."/>
            <person name="Larsson J."/>
            <person name="Vigil-Stenman T."/>
            <person name="Nylander J.A."/>
            <person name="Ininbergs K."/>
            <person name="Zheng W.W."/>
            <person name="Lapidus A."/>
            <person name="Lowry S."/>
            <person name="Haselkorn R."/>
            <person name="Bergman B."/>
        </authorList>
    </citation>
    <scope>NUCLEOTIDE SEQUENCE [LARGE SCALE GENOMIC DNA]</scope>
    <source>
        <strain evidence="3 4">0708</strain>
    </source>
</reference>
<evidence type="ECO:0000313" key="3">
    <source>
        <dbReference type="EMBL" id="ADI65882.1"/>
    </source>
</evidence>
<dbReference type="HOGENOM" id="CLU_1218744_0_0_3"/>
<dbReference type="STRING" id="551115.Aazo_4667"/>
<dbReference type="PANTHER" id="PTHR43581:SF2">
    <property type="entry name" value="EXCINUCLEASE ATPASE SUBUNIT"/>
    <property type="match status" value="1"/>
</dbReference>
<dbReference type="GO" id="GO:0005524">
    <property type="term" value="F:ATP binding"/>
    <property type="evidence" value="ECO:0007669"/>
    <property type="project" value="InterPro"/>
</dbReference>
<evidence type="ECO:0008006" key="5">
    <source>
        <dbReference type="Google" id="ProtNLM"/>
    </source>
</evidence>
<gene>
    <name evidence="3" type="ordered locus">Aazo_4667</name>
</gene>
<dbReference type="KEGG" id="naz:Aazo_4667"/>
<dbReference type="GO" id="GO:0016887">
    <property type="term" value="F:ATP hydrolysis activity"/>
    <property type="evidence" value="ECO:0007669"/>
    <property type="project" value="InterPro"/>
</dbReference>
<proteinExistence type="predicted"/>
<organism evidence="3 4">
    <name type="scientific">Nostoc azollae (strain 0708)</name>
    <name type="common">Anabaena azollae (strain 0708)</name>
    <dbReference type="NCBI Taxonomy" id="551115"/>
    <lineage>
        <taxon>Bacteria</taxon>
        <taxon>Bacillati</taxon>
        <taxon>Cyanobacteriota</taxon>
        <taxon>Cyanophyceae</taxon>
        <taxon>Nostocales</taxon>
        <taxon>Nostocaceae</taxon>
        <taxon>Trichormus</taxon>
    </lineage>
</organism>
<evidence type="ECO:0000259" key="1">
    <source>
        <dbReference type="Pfam" id="PF12476"/>
    </source>
</evidence>
<dbReference type="EMBL" id="CP002059">
    <property type="protein sequence ID" value="ADI65882.1"/>
    <property type="molecule type" value="Genomic_DNA"/>
</dbReference>
<feature type="domain" description="ATPase AAA-type core" evidence="2">
    <location>
        <begin position="31"/>
        <end position="112"/>
    </location>
</feature>
<protein>
    <recommendedName>
        <fullName evidence="5">ATPase AAA-type core domain-containing protein</fullName>
    </recommendedName>
</protein>
<dbReference type="Pfam" id="PF13304">
    <property type="entry name" value="AAA_21"/>
    <property type="match status" value="1"/>
</dbReference>
<dbReference type="AlphaFoldDB" id="D7DXQ6"/>
<evidence type="ECO:0000259" key="2">
    <source>
        <dbReference type="Pfam" id="PF13304"/>
    </source>
</evidence>
<dbReference type="Proteomes" id="UP000001511">
    <property type="component" value="Chromosome"/>
</dbReference>
<dbReference type="InterPro" id="IPR003959">
    <property type="entry name" value="ATPase_AAA_core"/>
</dbReference>
<dbReference type="PANTHER" id="PTHR43581">
    <property type="entry name" value="ATP/GTP PHOSPHATASE"/>
    <property type="match status" value="1"/>
</dbReference>
<dbReference type="RefSeq" id="WP_013192892.1">
    <property type="nucleotide sequence ID" value="NC_014248.1"/>
</dbReference>
<name>D7DXQ6_NOSA0</name>
<accession>D7DXQ6</accession>
<dbReference type="Pfam" id="PF12476">
    <property type="entry name" value="DUF3696"/>
    <property type="match status" value="1"/>
</dbReference>